<dbReference type="PANTHER" id="PTHR13490">
    <property type="entry name" value="MITOCHONDRIAL 28S RIBOSOMAL PROTEIN S28"/>
    <property type="match status" value="1"/>
</dbReference>
<dbReference type="Proteomes" id="UP001232148">
    <property type="component" value="Unassembled WGS sequence"/>
</dbReference>
<keyword evidence="4" id="KW-1185">Reference proteome</keyword>
<dbReference type="GO" id="GO:0032543">
    <property type="term" value="P:mitochondrial translation"/>
    <property type="evidence" value="ECO:0007669"/>
    <property type="project" value="InterPro"/>
</dbReference>
<feature type="compositionally biased region" description="Low complexity" evidence="1">
    <location>
        <begin position="41"/>
        <end position="57"/>
    </location>
</feature>
<dbReference type="AlphaFoldDB" id="A0AAD9HGS6"/>
<dbReference type="InterPro" id="IPR039848">
    <property type="entry name" value="Ribosomal_mS35_mt"/>
</dbReference>
<keyword evidence="3" id="KW-0687">Ribonucleoprotein</keyword>
<dbReference type="GO" id="GO:0003735">
    <property type="term" value="F:structural constituent of ribosome"/>
    <property type="evidence" value="ECO:0007669"/>
    <property type="project" value="InterPro"/>
</dbReference>
<feature type="region of interest" description="Disordered" evidence="1">
    <location>
        <begin position="29"/>
        <end position="68"/>
    </location>
</feature>
<evidence type="ECO:0000256" key="1">
    <source>
        <dbReference type="SAM" id="MobiDB-lite"/>
    </source>
</evidence>
<evidence type="ECO:0000259" key="2">
    <source>
        <dbReference type="Pfam" id="PF10213"/>
    </source>
</evidence>
<gene>
    <name evidence="3" type="ORF">LX32DRAFT_640648</name>
</gene>
<feature type="domain" description="Small ribosomal subunit protein mS35 mitochondrial conserved" evidence="2">
    <location>
        <begin position="202"/>
        <end position="321"/>
    </location>
</feature>
<reference evidence="3" key="1">
    <citation type="submission" date="2021-06" db="EMBL/GenBank/DDBJ databases">
        <title>Comparative genomics, transcriptomics and evolutionary studies reveal genomic signatures of adaptation to plant cell wall in hemibiotrophic fungi.</title>
        <authorList>
            <consortium name="DOE Joint Genome Institute"/>
            <person name="Baroncelli R."/>
            <person name="Diaz J.F."/>
            <person name="Benocci T."/>
            <person name="Peng M."/>
            <person name="Battaglia E."/>
            <person name="Haridas S."/>
            <person name="Andreopoulos W."/>
            <person name="Labutti K."/>
            <person name="Pangilinan J."/>
            <person name="Floch G.L."/>
            <person name="Makela M.R."/>
            <person name="Henrissat B."/>
            <person name="Grigoriev I.V."/>
            <person name="Crouch J.A."/>
            <person name="De Vries R.P."/>
            <person name="Sukno S.A."/>
            <person name="Thon M.R."/>
        </authorList>
    </citation>
    <scope>NUCLEOTIDE SEQUENCE</scope>
    <source>
        <strain evidence="3">MAFF235873</strain>
    </source>
</reference>
<proteinExistence type="predicted"/>
<feature type="compositionally biased region" description="Basic residues" evidence="1">
    <location>
        <begin position="381"/>
        <end position="390"/>
    </location>
</feature>
<evidence type="ECO:0000313" key="3">
    <source>
        <dbReference type="EMBL" id="KAK2027697.1"/>
    </source>
</evidence>
<feature type="region of interest" description="Disordered" evidence="1">
    <location>
        <begin position="369"/>
        <end position="390"/>
    </location>
</feature>
<keyword evidence="3" id="KW-0689">Ribosomal protein</keyword>
<organism evidence="3 4">
    <name type="scientific">Colletotrichum zoysiae</name>
    <dbReference type="NCBI Taxonomy" id="1216348"/>
    <lineage>
        <taxon>Eukaryota</taxon>
        <taxon>Fungi</taxon>
        <taxon>Dikarya</taxon>
        <taxon>Ascomycota</taxon>
        <taxon>Pezizomycotina</taxon>
        <taxon>Sordariomycetes</taxon>
        <taxon>Hypocreomycetidae</taxon>
        <taxon>Glomerellales</taxon>
        <taxon>Glomerellaceae</taxon>
        <taxon>Colletotrichum</taxon>
        <taxon>Colletotrichum graminicola species complex</taxon>
    </lineage>
</organism>
<evidence type="ECO:0000313" key="4">
    <source>
        <dbReference type="Proteomes" id="UP001232148"/>
    </source>
</evidence>
<dbReference type="PANTHER" id="PTHR13490:SF0">
    <property type="entry name" value="SMALL RIBOSOMAL SUBUNIT PROTEIN MS35"/>
    <property type="match status" value="1"/>
</dbReference>
<name>A0AAD9HGS6_9PEZI</name>
<dbReference type="Pfam" id="PF10213">
    <property type="entry name" value="MRP-S28"/>
    <property type="match status" value="1"/>
</dbReference>
<accession>A0AAD9HGS6</accession>
<dbReference type="EMBL" id="MU842890">
    <property type="protein sequence ID" value="KAK2027697.1"/>
    <property type="molecule type" value="Genomic_DNA"/>
</dbReference>
<dbReference type="GO" id="GO:0005763">
    <property type="term" value="C:mitochondrial small ribosomal subunit"/>
    <property type="evidence" value="ECO:0007669"/>
    <property type="project" value="TreeGrafter"/>
</dbReference>
<sequence>MAAAGQAFRICVRSCRRIPTAPRIAVAAPRASTRQFAQTQRRTFAASSTRRAPPNDEANPENEEGGEFAIPASRETIEDMMQRLKPEELKALEGLKKLDPSAQDMSLEQFLEKEMSQDEENQERFYSPQEWKQLTTEPRPNKASFWYDEDDPRAPVEDAADEFDEDDITPMAHGKLDEIREYRHYHRIMAWEMPLLSKLAKPFEPPQEDEVLRFRYTTYMGEYHPAERKVVVQFSPADLKLSPVEADKLRKLAGPRYNPETDIIKMSSEKYEHQAQNKRYLSDLVDKLIATAKDPKDTFQDIPLDTRHHVFKNKPVFPKEWRMTEERRKELDAFRMRALRIDANKRDGGLLVDGTKKIEQALAAAQASEDAAQLVSSRSRGAGKQKSARR</sequence>
<dbReference type="InterPro" id="IPR019349">
    <property type="entry name" value="Ribosomal_mS35_mit"/>
</dbReference>
<comment type="caution">
    <text evidence="3">The sequence shown here is derived from an EMBL/GenBank/DDBJ whole genome shotgun (WGS) entry which is preliminary data.</text>
</comment>
<protein>
    <submittedName>
        <fullName evidence="3">Mitochondrial ribosomal protein</fullName>
    </submittedName>
</protein>